<dbReference type="InterPro" id="IPR036390">
    <property type="entry name" value="WH_DNA-bd_sf"/>
</dbReference>
<evidence type="ECO:0000256" key="5">
    <source>
        <dbReference type="ARBA" id="ARBA00023267"/>
    </source>
</evidence>
<keyword evidence="3 6" id="KW-0067">ATP-binding</keyword>
<feature type="binding site" evidence="6">
    <location>
        <position position="117"/>
    </location>
    <ligand>
        <name>biotin</name>
        <dbReference type="ChEBI" id="CHEBI:57586"/>
    </ligand>
</feature>
<dbReference type="Proteomes" id="UP000184079">
    <property type="component" value="Unassembled WGS sequence"/>
</dbReference>
<feature type="domain" description="BPL/LPL catalytic" evidence="7">
    <location>
        <begin position="70"/>
        <end position="262"/>
    </location>
</feature>
<dbReference type="AlphaFoldDB" id="A0A1M5LGG1"/>
<dbReference type="EMBL" id="FQXD01000001">
    <property type="protein sequence ID" value="SHG63463.1"/>
    <property type="molecule type" value="Genomic_DNA"/>
</dbReference>
<dbReference type="InterPro" id="IPR008988">
    <property type="entry name" value="Transcriptional_repressor_C"/>
</dbReference>
<evidence type="ECO:0000256" key="4">
    <source>
        <dbReference type="ARBA" id="ARBA00023125"/>
    </source>
</evidence>
<evidence type="ECO:0000313" key="9">
    <source>
        <dbReference type="Proteomes" id="UP000184079"/>
    </source>
</evidence>
<comment type="catalytic activity">
    <reaction evidence="6">
        <text>biotin + L-lysyl-[protein] + ATP = N(6)-biotinyl-L-lysyl-[protein] + AMP + diphosphate + H(+)</text>
        <dbReference type="Rhea" id="RHEA:11756"/>
        <dbReference type="Rhea" id="RHEA-COMP:9752"/>
        <dbReference type="Rhea" id="RHEA-COMP:10505"/>
        <dbReference type="ChEBI" id="CHEBI:15378"/>
        <dbReference type="ChEBI" id="CHEBI:29969"/>
        <dbReference type="ChEBI" id="CHEBI:30616"/>
        <dbReference type="ChEBI" id="CHEBI:33019"/>
        <dbReference type="ChEBI" id="CHEBI:57586"/>
        <dbReference type="ChEBI" id="CHEBI:83144"/>
        <dbReference type="ChEBI" id="CHEBI:456215"/>
        <dbReference type="EC" id="6.3.4.15"/>
    </reaction>
</comment>
<dbReference type="OrthoDB" id="9807064at2"/>
<dbReference type="PROSITE" id="PS51733">
    <property type="entry name" value="BPL_LPL_CATALYTIC"/>
    <property type="match status" value="1"/>
</dbReference>
<dbReference type="InterPro" id="IPR045864">
    <property type="entry name" value="aa-tRNA-synth_II/BPL/LPL"/>
</dbReference>
<keyword evidence="4 6" id="KW-0238">DNA-binding</keyword>
<dbReference type="GO" id="GO:0006355">
    <property type="term" value="P:regulation of DNA-templated transcription"/>
    <property type="evidence" value="ECO:0007669"/>
    <property type="project" value="UniProtKB-UniRule"/>
</dbReference>
<dbReference type="SUPFAM" id="SSF50037">
    <property type="entry name" value="C-terminal domain of transcriptional repressors"/>
    <property type="match status" value="1"/>
</dbReference>
<dbReference type="GO" id="GO:0004077">
    <property type="term" value="F:biotin--[biotin carboxyl-carrier protein] ligase activity"/>
    <property type="evidence" value="ECO:0007669"/>
    <property type="project" value="UniProtKB-UniRule"/>
</dbReference>
<dbReference type="NCBIfam" id="TIGR00121">
    <property type="entry name" value="birA_ligase"/>
    <property type="match status" value="1"/>
</dbReference>
<dbReference type="GO" id="GO:0005524">
    <property type="term" value="F:ATP binding"/>
    <property type="evidence" value="ECO:0007669"/>
    <property type="project" value="UniProtKB-UniRule"/>
</dbReference>
<organism evidence="8 9">
    <name type="scientific">Virgibacillus chiguensis</name>
    <dbReference type="NCBI Taxonomy" id="411959"/>
    <lineage>
        <taxon>Bacteria</taxon>
        <taxon>Bacillati</taxon>
        <taxon>Bacillota</taxon>
        <taxon>Bacilli</taxon>
        <taxon>Bacillales</taxon>
        <taxon>Bacillaceae</taxon>
        <taxon>Virgibacillus</taxon>
    </lineage>
</organism>
<keyword evidence="6" id="KW-0805">Transcription regulation</keyword>
<dbReference type="Gene3D" id="1.10.10.10">
    <property type="entry name" value="Winged helix-like DNA-binding domain superfamily/Winged helix DNA-binding domain"/>
    <property type="match status" value="1"/>
</dbReference>
<dbReference type="Pfam" id="PF08279">
    <property type="entry name" value="HTH_11"/>
    <property type="match status" value="1"/>
</dbReference>
<dbReference type="InterPro" id="IPR004408">
    <property type="entry name" value="Biotin_CoA_COase_ligase"/>
</dbReference>
<accession>A0A1M5LGG1</accession>
<keyword evidence="1 6" id="KW-0436">Ligase</keyword>
<dbReference type="PANTHER" id="PTHR12835:SF5">
    <property type="entry name" value="BIOTIN--PROTEIN LIGASE"/>
    <property type="match status" value="1"/>
</dbReference>
<evidence type="ECO:0000313" key="8">
    <source>
        <dbReference type="EMBL" id="SHG63463.1"/>
    </source>
</evidence>
<dbReference type="CDD" id="cd16442">
    <property type="entry name" value="BPL"/>
    <property type="match status" value="1"/>
</dbReference>
<dbReference type="Gene3D" id="2.30.30.100">
    <property type="match status" value="1"/>
</dbReference>
<feature type="DNA-binding region" description="H-T-H motif" evidence="6">
    <location>
        <begin position="22"/>
        <end position="41"/>
    </location>
</feature>
<keyword evidence="6" id="KW-0804">Transcription</keyword>
<reference evidence="9" key="1">
    <citation type="submission" date="2016-11" db="EMBL/GenBank/DDBJ databases">
        <authorList>
            <person name="Varghese N."/>
            <person name="Submissions S."/>
        </authorList>
    </citation>
    <scope>NUCLEOTIDE SEQUENCE [LARGE SCALE GENOMIC DNA]</scope>
    <source>
        <strain evidence="9">CGMCC 1.6496</strain>
    </source>
</reference>
<gene>
    <name evidence="6" type="primary">birA</name>
    <name evidence="8" type="ORF">SAMN05421807_101104</name>
</gene>
<dbReference type="InterPro" id="IPR011991">
    <property type="entry name" value="ArsR-like_HTH"/>
</dbReference>
<evidence type="ECO:0000256" key="1">
    <source>
        <dbReference type="ARBA" id="ARBA00022598"/>
    </source>
</evidence>
<dbReference type="PANTHER" id="PTHR12835">
    <property type="entry name" value="BIOTIN PROTEIN LIGASE"/>
    <property type="match status" value="1"/>
</dbReference>
<dbReference type="CDD" id="cd00090">
    <property type="entry name" value="HTH_ARSR"/>
    <property type="match status" value="1"/>
</dbReference>
<evidence type="ECO:0000256" key="2">
    <source>
        <dbReference type="ARBA" id="ARBA00022741"/>
    </source>
</evidence>
<name>A0A1M5LGG1_9BACI</name>
<evidence type="ECO:0000259" key="7">
    <source>
        <dbReference type="PROSITE" id="PS51733"/>
    </source>
</evidence>
<dbReference type="Pfam" id="PF02237">
    <property type="entry name" value="BPL_C"/>
    <property type="match status" value="1"/>
</dbReference>
<protein>
    <recommendedName>
        <fullName evidence="6">Bifunctional ligase/repressor BirA</fullName>
    </recommendedName>
    <alternativeName>
        <fullName evidence="6">Biotin--[acetyl-CoA-carboxylase] ligase</fullName>
        <ecNumber evidence="6">6.3.4.15</ecNumber>
    </alternativeName>
    <alternativeName>
        <fullName evidence="6">Biotin--protein ligase</fullName>
    </alternativeName>
    <alternativeName>
        <fullName evidence="6">Biotin-[acetyl-CoA carboxylase] synthetase</fullName>
    </alternativeName>
</protein>
<dbReference type="InterPro" id="IPR013196">
    <property type="entry name" value="HTH_11"/>
</dbReference>
<dbReference type="Gene3D" id="3.30.930.10">
    <property type="entry name" value="Bira Bifunctional Protein, Domain 2"/>
    <property type="match status" value="1"/>
</dbReference>
<dbReference type="GO" id="GO:0009249">
    <property type="term" value="P:protein lipoylation"/>
    <property type="evidence" value="ECO:0007669"/>
    <property type="project" value="UniProtKB-ARBA"/>
</dbReference>
<feature type="binding site" evidence="6">
    <location>
        <position position="188"/>
    </location>
    <ligand>
        <name>biotin</name>
        <dbReference type="ChEBI" id="CHEBI:57586"/>
    </ligand>
</feature>
<keyword evidence="5 6" id="KW-0092">Biotin</keyword>
<evidence type="ECO:0000256" key="3">
    <source>
        <dbReference type="ARBA" id="ARBA00022840"/>
    </source>
</evidence>
<feature type="binding site" evidence="6">
    <location>
        <begin position="121"/>
        <end position="123"/>
    </location>
    <ligand>
        <name>biotin</name>
        <dbReference type="ChEBI" id="CHEBI:57586"/>
    </ligand>
</feature>
<dbReference type="InterPro" id="IPR004143">
    <property type="entry name" value="BPL_LPL_catalytic"/>
</dbReference>
<dbReference type="SUPFAM" id="SSF46785">
    <property type="entry name" value="Winged helix' DNA-binding domain"/>
    <property type="match status" value="1"/>
</dbReference>
<dbReference type="Pfam" id="PF03099">
    <property type="entry name" value="BPL_LplA_LipB"/>
    <property type="match status" value="1"/>
</dbReference>
<dbReference type="GO" id="GO:0005737">
    <property type="term" value="C:cytoplasm"/>
    <property type="evidence" value="ECO:0007669"/>
    <property type="project" value="TreeGrafter"/>
</dbReference>
<sequence length="334" mass="38437">MESTRNQLIQLLAKNNEEYISGQVLSEKLNISRSAVWKHMKELEKDGYVIEAKSKRGYRFVSYPEKISENTVQWGLQTNWLGQKVIHREVTSSTQIIAHKVAKEQKGHGTIVIADEQVSGRGRMNRNWHSKKGDGMWMSMILQPPLPPYLAPQLTLLTAVALTETIEKLTGLTPRIKWPNDILFDNEKKCAGILTELQAEQDKIQYVIIGVGLNINQQKNDWPEDVQKRATSLQIETGKQWPIREIIQYFLSSFESLYDEYMKQGFLAVKTKWESYGFKIGDWITIRQLDKTRQAVFYGLADDGALLIKNEAGDVERLYSGEIDWFHEAKSNNE</sequence>
<keyword evidence="2 6" id="KW-0547">Nucleotide-binding</keyword>
<comment type="caution">
    <text evidence="6">Lacks conserved residue(s) required for the propagation of feature annotation.</text>
</comment>
<dbReference type="InterPro" id="IPR036388">
    <property type="entry name" value="WH-like_DNA-bd_sf"/>
</dbReference>
<proteinExistence type="inferred from homology"/>
<keyword evidence="6" id="KW-0678">Repressor</keyword>
<dbReference type="InterPro" id="IPR003142">
    <property type="entry name" value="BPL_C"/>
</dbReference>
<dbReference type="GO" id="GO:0016740">
    <property type="term" value="F:transferase activity"/>
    <property type="evidence" value="ECO:0007669"/>
    <property type="project" value="UniProtKB-ARBA"/>
</dbReference>
<dbReference type="InterPro" id="IPR030855">
    <property type="entry name" value="Bifunct_BirA"/>
</dbReference>
<keyword evidence="9" id="KW-1185">Reference proteome</keyword>
<dbReference type="HAMAP" id="MF_00978">
    <property type="entry name" value="Bifunct_BirA"/>
    <property type="match status" value="1"/>
</dbReference>
<comment type="similarity">
    <text evidence="6">Belongs to the biotin--protein ligase family.</text>
</comment>
<dbReference type="GO" id="GO:0003677">
    <property type="term" value="F:DNA binding"/>
    <property type="evidence" value="ECO:0007669"/>
    <property type="project" value="UniProtKB-UniRule"/>
</dbReference>
<evidence type="ECO:0000256" key="6">
    <source>
        <dbReference type="HAMAP-Rule" id="MF_00978"/>
    </source>
</evidence>
<comment type="function">
    <text evidence="6">Acts both as a biotin--[acetyl-CoA-carboxylase] ligase and a repressor.</text>
</comment>
<dbReference type="SUPFAM" id="SSF55681">
    <property type="entry name" value="Class II aaRS and biotin synthetases"/>
    <property type="match status" value="1"/>
</dbReference>
<dbReference type="EC" id="6.3.4.15" evidence="6"/>